<gene>
    <name evidence="1" type="ORF">CALMAC_LOCUS9028</name>
</gene>
<dbReference type="AlphaFoldDB" id="A0A653CGY8"/>
<reference evidence="1 2" key="1">
    <citation type="submission" date="2019-01" db="EMBL/GenBank/DDBJ databases">
        <authorList>
            <person name="Sayadi A."/>
        </authorList>
    </citation>
    <scope>NUCLEOTIDE SEQUENCE [LARGE SCALE GENOMIC DNA]</scope>
</reference>
<protein>
    <submittedName>
        <fullName evidence="1">Uncharacterized protein</fullName>
    </submittedName>
</protein>
<organism evidence="1 2">
    <name type="scientific">Callosobruchus maculatus</name>
    <name type="common">Southern cowpea weevil</name>
    <name type="synonym">Pulse bruchid</name>
    <dbReference type="NCBI Taxonomy" id="64391"/>
    <lineage>
        <taxon>Eukaryota</taxon>
        <taxon>Metazoa</taxon>
        <taxon>Ecdysozoa</taxon>
        <taxon>Arthropoda</taxon>
        <taxon>Hexapoda</taxon>
        <taxon>Insecta</taxon>
        <taxon>Pterygota</taxon>
        <taxon>Neoptera</taxon>
        <taxon>Endopterygota</taxon>
        <taxon>Coleoptera</taxon>
        <taxon>Polyphaga</taxon>
        <taxon>Cucujiformia</taxon>
        <taxon>Chrysomeloidea</taxon>
        <taxon>Chrysomelidae</taxon>
        <taxon>Bruchinae</taxon>
        <taxon>Bruchini</taxon>
        <taxon>Callosobruchus</taxon>
    </lineage>
</organism>
<feature type="non-terminal residue" evidence="1">
    <location>
        <position position="1"/>
    </location>
</feature>
<name>A0A653CGY8_CALMS</name>
<dbReference type="EMBL" id="CAACVG010007811">
    <property type="protein sequence ID" value="VEN47182.1"/>
    <property type="molecule type" value="Genomic_DNA"/>
</dbReference>
<accession>A0A653CGY8</accession>
<keyword evidence="2" id="KW-1185">Reference proteome</keyword>
<sequence length="79" mass="8362">EPAPRLVTTWTAPAGHVIASVAYLGVSSQRDPFALPVKGFFSLPARSLSFSKSVSPHDFPLSSSGVESFHAVLSHSALR</sequence>
<proteinExistence type="predicted"/>
<evidence type="ECO:0000313" key="2">
    <source>
        <dbReference type="Proteomes" id="UP000410492"/>
    </source>
</evidence>
<evidence type="ECO:0000313" key="1">
    <source>
        <dbReference type="EMBL" id="VEN47182.1"/>
    </source>
</evidence>
<dbReference type="Proteomes" id="UP000410492">
    <property type="component" value="Unassembled WGS sequence"/>
</dbReference>